<organism evidence="4 5">
    <name type="scientific">Mya arenaria</name>
    <name type="common">Soft-shell clam</name>
    <dbReference type="NCBI Taxonomy" id="6604"/>
    <lineage>
        <taxon>Eukaryota</taxon>
        <taxon>Metazoa</taxon>
        <taxon>Spiralia</taxon>
        <taxon>Lophotrochozoa</taxon>
        <taxon>Mollusca</taxon>
        <taxon>Bivalvia</taxon>
        <taxon>Autobranchia</taxon>
        <taxon>Heteroconchia</taxon>
        <taxon>Euheterodonta</taxon>
        <taxon>Imparidentia</taxon>
        <taxon>Neoheterodontei</taxon>
        <taxon>Myida</taxon>
        <taxon>Myoidea</taxon>
        <taxon>Myidae</taxon>
        <taxon>Mya</taxon>
    </lineage>
</organism>
<dbReference type="InterPro" id="IPR050372">
    <property type="entry name" value="Neurexin-related_CASP"/>
</dbReference>
<dbReference type="Pfam" id="PF02210">
    <property type="entry name" value="Laminin_G_2"/>
    <property type="match status" value="1"/>
</dbReference>
<dbReference type="Gene3D" id="2.60.120.200">
    <property type="match status" value="1"/>
</dbReference>
<feature type="region of interest" description="Disordered" evidence="1">
    <location>
        <begin position="596"/>
        <end position="660"/>
    </location>
</feature>
<dbReference type="CDD" id="cd00110">
    <property type="entry name" value="LamG"/>
    <property type="match status" value="1"/>
</dbReference>
<proteinExistence type="predicted"/>
<dbReference type="SUPFAM" id="SSF49899">
    <property type="entry name" value="Concanavalin A-like lectins/glucanases"/>
    <property type="match status" value="1"/>
</dbReference>
<dbReference type="SMART" id="SM00282">
    <property type="entry name" value="LamG"/>
    <property type="match status" value="1"/>
</dbReference>
<feature type="compositionally biased region" description="Basic and acidic residues" evidence="1">
    <location>
        <begin position="621"/>
        <end position="630"/>
    </location>
</feature>
<protein>
    <submittedName>
        <fullName evidence="4">NRX1A-like protein</fullName>
    </submittedName>
</protein>
<dbReference type="EMBL" id="CP111018">
    <property type="protein sequence ID" value="WAR10831.1"/>
    <property type="molecule type" value="Genomic_DNA"/>
</dbReference>
<keyword evidence="2" id="KW-0472">Membrane</keyword>
<feature type="transmembrane region" description="Helical" evidence="2">
    <location>
        <begin position="323"/>
        <end position="345"/>
    </location>
</feature>
<dbReference type="Proteomes" id="UP001164746">
    <property type="component" value="Chromosome 7"/>
</dbReference>
<evidence type="ECO:0000259" key="3">
    <source>
        <dbReference type="SMART" id="SM00282"/>
    </source>
</evidence>
<evidence type="ECO:0000256" key="1">
    <source>
        <dbReference type="SAM" id="MobiDB-lite"/>
    </source>
</evidence>
<reference evidence="4" key="1">
    <citation type="submission" date="2022-11" db="EMBL/GenBank/DDBJ databases">
        <title>Centuries of genome instability and evolution in soft-shell clam transmissible cancer (bioRxiv).</title>
        <authorList>
            <person name="Hart S.F.M."/>
            <person name="Yonemitsu M.A."/>
            <person name="Giersch R.M."/>
            <person name="Beal B.F."/>
            <person name="Arriagada G."/>
            <person name="Davis B.W."/>
            <person name="Ostrander E.A."/>
            <person name="Goff S.P."/>
            <person name="Metzger M.J."/>
        </authorList>
    </citation>
    <scope>NUCLEOTIDE SEQUENCE</scope>
    <source>
        <strain evidence="4">MELC-2E11</strain>
        <tissue evidence="4">Siphon/mantle</tissue>
    </source>
</reference>
<accession>A0ABY7EPU8</accession>
<dbReference type="PANTHER" id="PTHR15036:SF89">
    <property type="entry name" value="NEUREXIN 1, ISOFORM F"/>
    <property type="match status" value="1"/>
</dbReference>
<sequence length="761" mass="78992">MTHQTVQCQPNACGPGVCVPRVNDFWCDCNMTGLVGIPCTTNPNGYYFGKNGQGGVVVYEFPQHKQVNSNTDMLAFGFKTLEKDGVLYRIESSLDNNEYIEIRLENGTVVAEANTGSGLVRLVENSRVFNDGQYHVVRYIRTGGNSTLQVDQLPTQLAVNKSVVSLFNSVYRVMLGGRIDSKGAIIRNFYGIIGGAYYNGHRWLDLLLSNTALHGKLVNMRGDVVLTKTYLLLPGGGKTSPVPPDLIINPAEKVPVNVGGGAEIGTGVGGVGDGGTPPRVPSFGETGGHFSSLGSGISVGAVPHAAPVEVTRAGGPIMPGARAGAVVGTVLGTMAFLTSLMWALYKLKPGVPTFLSPGAGAAEDDADISISSPRPTSNLGAVKAASAGAGGAGGEAGGAGAGALTVTVVDGSAADGGGAGGGNSTYLSYIKSTSTSISGGGAGGGAGAGGAGGADVTDFSTLMSTVTFSNIGTAIGSPTADRRITSSSYSSNLNYQSNTMQQELSQFSAGDDDFPDYDIPLGGTGEVTDQSYSFSTLNTNYNYQPRQPPTRVNVTNLCAPEESFRLQMGDCAQPQGVPAPPSLFMKLTVSENSSSVTLHTSGAPHASYSNRGNQKMPGRGEFIEIRENRKTSIRKSSLQVPAAGSSKAGYQRLENSSSETNVKTFKSETSRTSTTTHIDDSRDDLFKSTTTIISNVRSDSMDTGLFGGSSNVRSDSMDTVLLDGSSNVRSDSMDTGLFDGSSNVRSDSMDTVLLDGSSNTK</sequence>
<name>A0ABY7EPU8_MYAAR</name>
<dbReference type="InterPro" id="IPR013320">
    <property type="entry name" value="ConA-like_dom_sf"/>
</dbReference>
<dbReference type="InterPro" id="IPR001791">
    <property type="entry name" value="Laminin_G"/>
</dbReference>
<evidence type="ECO:0000313" key="4">
    <source>
        <dbReference type="EMBL" id="WAR10831.1"/>
    </source>
</evidence>
<evidence type="ECO:0000313" key="5">
    <source>
        <dbReference type="Proteomes" id="UP001164746"/>
    </source>
</evidence>
<keyword evidence="2" id="KW-1133">Transmembrane helix</keyword>
<keyword evidence="5" id="KW-1185">Reference proteome</keyword>
<evidence type="ECO:0000256" key="2">
    <source>
        <dbReference type="SAM" id="Phobius"/>
    </source>
</evidence>
<gene>
    <name evidence="4" type="ORF">MAR_035907</name>
</gene>
<dbReference type="PANTHER" id="PTHR15036">
    <property type="entry name" value="PIKACHURIN-LIKE PROTEIN"/>
    <property type="match status" value="1"/>
</dbReference>
<keyword evidence="2" id="KW-0812">Transmembrane</keyword>
<feature type="region of interest" description="Disordered" evidence="1">
    <location>
        <begin position="725"/>
        <end position="761"/>
    </location>
</feature>
<feature type="domain" description="Laminin G" evidence="3">
    <location>
        <begin position="70"/>
        <end position="201"/>
    </location>
</feature>